<feature type="transmembrane region" description="Helical" evidence="5">
    <location>
        <begin position="310"/>
        <end position="331"/>
    </location>
</feature>
<feature type="transmembrane region" description="Helical" evidence="5">
    <location>
        <begin position="376"/>
        <end position="396"/>
    </location>
</feature>
<evidence type="ECO:0000259" key="6">
    <source>
        <dbReference type="PROSITE" id="PS50850"/>
    </source>
</evidence>
<accession>A0A914VIU4</accession>
<dbReference type="PROSITE" id="PS00216">
    <property type="entry name" value="SUGAR_TRANSPORT_1"/>
    <property type="match status" value="1"/>
</dbReference>
<keyword evidence="2 5" id="KW-0812">Transmembrane</keyword>
<dbReference type="PRINTS" id="PR00171">
    <property type="entry name" value="SUGRTRNSPORT"/>
</dbReference>
<feature type="transmembrane region" description="Helical" evidence="5">
    <location>
        <begin position="160"/>
        <end position="179"/>
    </location>
</feature>
<feature type="transmembrane region" description="Helical" evidence="5">
    <location>
        <begin position="37"/>
        <end position="57"/>
    </location>
</feature>
<dbReference type="InterPro" id="IPR045263">
    <property type="entry name" value="GLUT"/>
</dbReference>
<sequence length="457" mass="50763">MGYSASYPNTAFAAFKVFVNSSYAERGRTLTEDEFSWLWAFLLNTDLITYLLGSWLCPFCAEKFGRKMSLLNGNLIKLIATGIMVLSIPWQSPELLGAGRMIAGLGDGLAASCLTLFLQETSPTKIRGLVSGFQELSISFATLIGMLFGLPYVFGNSLTTLMGLTVFPNAALILILVFCPDTPKFLYLERKDKHAAISAVRFYHDVDQMSAVDVLDEFEKEKKDACDGPATLRDVFETAHLRKAALLGSVAAIFQILAIIPITFFSTEFLRRAGVSPWAAEMTSSMMMVMNCIATALSMNFVDKYGRRQLLLGFGMLNIISLAMFTTFAELSHLVVWAKYGCIFAMLAFSSTYSFGIGPVPWYLTAELSPQKHRSLIQSIAYTAFTLAGLLTGLLTLPMYGYFNALSFIPLFIIPSLFCVAYLYQYLPETKNQEIYEIVRQLRGRSISDSYISAFKT</sequence>
<dbReference type="PANTHER" id="PTHR23503:SF108">
    <property type="entry name" value="MAJOR FACILITATOR SUPERFAMILY (MFS) PROFILE DOMAIN-CONTAINING PROTEIN"/>
    <property type="match status" value="1"/>
</dbReference>
<feature type="transmembrane region" description="Helical" evidence="5">
    <location>
        <begin position="96"/>
        <end position="118"/>
    </location>
</feature>
<feature type="transmembrane region" description="Helical" evidence="5">
    <location>
        <begin position="337"/>
        <end position="364"/>
    </location>
</feature>
<dbReference type="PANTHER" id="PTHR23503">
    <property type="entry name" value="SOLUTE CARRIER FAMILY 2"/>
    <property type="match status" value="1"/>
</dbReference>
<dbReference type="InterPro" id="IPR005828">
    <property type="entry name" value="MFS_sugar_transport-like"/>
</dbReference>
<dbReference type="AlphaFoldDB" id="A0A914VIU4"/>
<reference evidence="8" key="1">
    <citation type="submission" date="2022-11" db="UniProtKB">
        <authorList>
            <consortium name="WormBaseParasite"/>
        </authorList>
    </citation>
    <scope>IDENTIFICATION</scope>
</reference>
<name>A0A914VIU4_9BILA</name>
<feature type="transmembrane region" description="Helical" evidence="5">
    <location>
        <begin position="244"/>
        <end position="266"/>
    </location>
</feature>
<dbReference type="SUPFAM" id="SSF103473">
    <property type="entry name" value="MFS general substrate transporter"/>
    <property type="match status" value="1"/>
</dbReference>
<evidence type="ECO:0000256" key="5">
    <source>
        <dbReference type="SAM" id="Phobius"/>
    </source>
</evidence>
<evidence type="ECO:0000256" key="2">
    <source>
        <dbReference type="ARBA" id="ARBA00022692"/>
    </source>
</evidence>
<feature type="transmembrane region" description="Helical" evidence="5">
    <location>
        <begin position="402"/>
        <end position="424"/>
    </location>
</feature>
<comment type="subcellular location">
    <subcellularLocation>
        <location evidence="1">Membrane</location>
        <topology evidence="1">Multi-pass membrane protein</topology>
    </subcellularLocation>
</comment>
<dbReference type="InterPro" id="IPR003663">
    <property type="entry name" value="Sugar/inositol_transpt"/>
</dbReference>
<feature type="transmembrane region" description="Helical" evidence="5">
    <location>
        <begin position="69"/>
        <end position="90"/>
    </location>
</feature>
<evidence type="ECO:0000256" key="4">
    <source>
        <dbReference type="ARBA" id="ARBA00023136"/>
    </source>
</evidence>
<feature type="transmembrane region" description="Helical" evidence="5">
    <location>
        <begin position="130"/>
        <end position="154"/>
    </location>
</feature>
<dbReference type="InterPro" id="IPR005829">
    <property type="entry name" value="Sugar_transporter_CS"/>
</dbReference>
<dbReference type="Proteomes" id="UP000887566">
    <property type="component" value="Unplaced"/>
</dbReference>
<dbReference type="PROSITE" id="PS50850">
    <property type="entry name" value="MFS"/>
    <property type="match status" value="1"/>
</dbReference>
<proteinExistence type="predicted"/>
<keyword evidence="7" id="KW-1185">Reference proteome</keyword>
<dbReference type="GO" id="GO:0015149">
    <property type="term" value="F:hexose transmembrane transporter activity"/>
    <property type="evidence" value="ECO:0007669"/>
    <property type="project" value="TreeGrafter"/>
</dbReference>
<dbReference type="InterPro" id="IPR036259">
    <property type="entry name" value="MFS_trans_sf"/>
</dbReference>
<feature type="domain" description="Major facilitator superfamily (MFS) profile" evidence="6">
    <location>
        <begin position="1"/>
        <end position="431"/>
    </location>
</feature>
<organism evidence="7 8">
    <name type="scientific">Plectus sambesii</name>
    <dbReference type="NCBI Taxonomy" id="2011161"/>
    <lineage>
        <taxon>Eukaryota</taxon>
        <taxon>Metazoa</taxon>
        <taxon>Ecdysozoa</taxon>
        <taxon>Nematoda</taxon>
        <taxon>Chromadorea</taxon>
        <taxon>Plectida</taxon>
        <taxon>Plectina</taxon>
        <taxon>Plectoidea</taxon>
        <taxon>Plectidae</taxon>
        <taxon>Plectus</taxon>
    </lineage>
</organism>
<protein>
    <submittedName>
        <fullName evidence="8">Major facilitator superfamily (MFS) profile domain-containing protein</fullName>
    </submittedName>
</protein>
<dbReference type="PROSITE" id="PS00217">
    <property type="entry name" value="SUGAR_TRANSPORT_2"/>
    <property type="match status" value="1"/>
</dbReference>
<keyword evidence="3 5" id="KW-1133">Transmembrane helix</keyword>
<evidence type="ECO:0000313" key="7">
    <source>
        <dbReference type="Proteomes" id="UP000887566"/>
    </source>
</evidence>
<dbReference type="Pfam" id="PF00083">
    <property type="entry name" value="Sugar_tr"/>
    <property type="match status" value="1"/>
</dbReference>
<dbReference type="InterPro" id="IPR020846">
    <property type="entry name" value="MFS_dom"/>
</dbReference>
<evidence type="ECO:0000256" key="1">
    <source>
        <dbReference type="ARBA" id="ARBA00004141"/>
    </source>
</evidence>
<dbReference type="WBParaSite" id="PSAMB.scaffold2012size26032.g15927.t1">
    <property type="protein sequence ID" value="PSAMB.scaffold2012size26032.g15927.t1"/>
    <property type="gene ID" value="PSAMB.scaffold2012size26032.g15927"/>
</dbReference>
<keyword evidence="4 5" id="KW-0472">Membrane</keyword>
<dbReference type="Gene3D" id="1.20.1250.20">
    <property type="entry name" value="MFS general substrate transporter like domains"/>
    <property type="match status" value="1"/>
</dbReference>
<feature type="transmembrane region" description="Helical" evidence="5">
    <location>
        <begin position="278"/>
        <end position="298"/>
    </location>
</feature>
<dbReference type="GO" id="GO:0016020">
    <property type="term" value="C:membrane"/>
    <property type="evidence" value="ECO:0007669"/>
    <property type="project" value="UniProtKB-SubCell"/>
</dbReference>
<evidence type="ECO:0000313" key="8">
    <source>
        <dbReference type="WBParaSite" id="PSAMB.scaffold2012size26032.g15927.t1"/>
    </source>
</evidence>
<evidence type="ECO:0000256" key="3">
    <source>
        <dbReference type="ARBA" id="ARBA00022989"/>
    </source>
</evidence>